<accession>A0ABQ2YKA3</accession>
<dbReference type="PANTHER" id="PTHR37017:SF11">
    <property type="entry name" value="ESTERASE_LIPASE_THIOESTERASE DOMAIN-CONTAINING PROTEIN"/>
    <property type="match status" value="1"/>
</dbReference>
<dbReference type="Gene3D" id="3.40.50.1820">
    <property type="entry name" value="alpha/beta hydrolase"/>
    <property type="match status" value="1"/>
</dbReference>
<evidence type="ECO:0000313" key="3">
    <source>
        <dbReference type="Proteomes" id="UP000659223"/>
    </source>
</evidence>
<comment type="caution">
    <text evidence="2">The sequence shown here is derived from an EMBL/GenBank/DDBJ whole genome shotgun (WGS) entry which is preliminary data.</text>
</comment>
<dbReference type="InterPro" id="IPR052897">
    <property type="entry name" value="Sec-Metab_Biosynth_Hydrolase"/>
</dbReference>
<proteinExistence type="predicted"/>
<dbReference type="EMBL" id="BMUT01000007">
    <property type="protein sequence ID" value="GGX87180.1"/>
    <property type="molecule type" value="Genomic_DNA"/>
</dbReference>
<dbReference type="Proteomes" id="UP000659223">
    <property type="component" value="Unassembled WGS sequence"/>
</dbReference>
<evidence type="ECO:0000313" key="2">
    <source>
        <dbReference type="EMBL" id="GGX87180.1"/>
    </source>
</evidence>
<dbReference type="SUPFAM" id="SSF53474">
    <property type="entry name" value="alpha/beta-Hydrolases"/>
    <property type="match status" value="1"/>
</dbReference>
<gene>
    <name evidence="2" type="ORF">GCM10010324_35840</name>
</gene>
<dbReference type="InterPro" id="IPR029058">
    <property type="entry name" value="AB_hydrolase_fold"/>
</dbReference>
<dbReference type="PANTHER" id="PTHR37017">
    <property type="entry name" value="AB HYDROLASE-1 DOMAIN-CONTAINING PROTEIN-RELATED"/>
    <property type="match status" value="1"/>
</dbReference>
<protein>
    <recommendedName>
        <fullName evidence="1">AB hydrolase-1 domain-containing protein</fullName>
    </recommendedName>
</protein>
<dbReference type="Pfam" id="PF12697">
    <property type="entry name" value="Abhydrolase_6"/>
    <property type="match status" value="1"/>
</dbReference>
<dbReference type="InterPro" id="IPR000073">
    <property type="entry name" value="AB_hydrolase_1"/>
</dbReference>
<feature type="domain" description="AB hydrolase-1" evidence="1">
    <location>
        <begin position="19"/>
        <end position="234"/>
    </location>
</feature>
<reference evidence="3" key="1">
    <citation type="journal article" date="2019" name="Int. J. Syst. Evol. Microbiol.">
        <title>The Global Catalogue of Microorganisms (GCM) 10K type strain sequencing project: providing services to taxonomists for standard genome sequencing and annotation.</title>
        <authorList>
            <consortium name="The Broad Institute Genomics Platform"/>
            <consortium name="The Broad Institute Genome Sequencing Center for Infectious Disease"/>
            <person name="Wu L."/>
            <person name="Ma J."/>
        </authorList>
    </citation>
    <scope>NUCLEOTIDE SEQUENCE [LARGE SCALE GENOMIC DNA]</scope>
    <source>
        <strain evidence="3">JCM 4586</strain>
    </source>
</reference>
<sequence length="244" mass="25448">MSSEATASSEAAASGRPELLLVHGAWHGSWCWEKVQVSLAARGWGARTVDLPSAVPEGSSGRLPGVSDDARVVREAIDGVGGPVVVVAHSYGGVPVTQATAGAANVAHIVYLTAFQLDTGESAFSFLGVPHADPDSVEGTYPAPENGSDALYGDLPQAAREEALARLVPQSARSFTEPVTQAGWHTLPSTYIVCDDDRSLSPSHQKRMAERAGTVRHLPGGHSPFLAAPEELAELLAEIAATPR</sequence>
<evidence type="ECO:0000259" key="1">
    <source>
        <dbReference type="Pfam" id="PF12697"/>
    </source>
</evidence>
<name>A0ABQ2YKA3_9ACTN</name>
<organism evidence="2 3">
    <name type="scientific">Streptomyces hiroshimensis</name>
    <dbReference type="NCBI Taxonomy" id="66424"/>
    <lineage>
        <taxon>Bacteria</taxon>
        <taxon>Bacillati</taxon>
        <taxon>Actinomycetota</taxon>
        <taxon>Actinomycetes</taxon>
        <taxon>Kitasatosporales</taxon>
        <taxon>Streptomycetaceae</taxon>
        <taxon>Streptomyces</taxon>
    </lineage>
</organism>
<keyword evidence="3" id="KW-1185">Reference proteome</keyword>